<protein>
    <submittedName>
        <fullName evidence="1">Bm13466</fullName>
    </submittedName>
</protein>
<reference evidence="1" key="2">
    <citation type="submission" date="2012-12" db="EMBL/GenBank/DDBJ databases">
        <authorList>
            <consortium name="WormBase Consortium"/>
            <person name="Ghedin E."/>
            <person name="Paulini M."/>
        </authorList>
    </citation>
    <scope>NUCLEOTIDE SEQUENCE</scope>
    <source>
        <strain evidence="1">FR3</strain>
    </source>
</reference>
<sequence>MLHLSSTVLLNIESQSFLEMMLQCCDHKVVKLRKRRSN</sequence>
<organism evidence="1">
    <name type="scientific">Brugia malayi</name>
    <name type="common">Filarial nematode worm</name>
    <dbReference type="NCBI Taxonomy" id="6279"/>
    <lineage>
        <taxon>Eukaryota</taxon>
        <taxon>Metazoa</taxon>
        <taxon>Ecdysozoa</taxon>
        <taxon>Nematoda</taxon>
        <taxon>Chromadorea</taxon>
        <taxon>Rhabditida</taxon>
        <taxon>Spirurina</taxon>
        <taxon>Spiruromorpha</taxon>
        <taxon>Filarioidea</taxon>
        <taxon>Onchocercidae</taxon>
        <taxon>Brugia</taxon>
    </lineage>
</organism>
<proteinExistence type="predicted"/>
<dbReference type="EMBL" id="LN856957">
    <property type="protein sequence ID" value="CDP96204.1"/>
    <property type="molecule type" value="Genomic_DNA"/>
</dbReference>
<name>A0A1I9G2J6_BRUMA</name>
<reference evidence="1" key="1">
    <citation type="journal article" date="2007" name="Science">
        <title>Draft genome of the filarial nematode parasite Brugia malayi.</title>
        <authorList>
            <person name="Ghedin E."/>
            <person name="Wang S."/>
            <person name="Spiro D."/>
            <person name="Caler E."/>
            <person name="Zhao Q."/>
            <person name="Crabtree J."/>
            <person name="Allen J.E."/>
            <person name="Delcher A.L."/>
            <person name="Guiliano D.B."/>
            <person name="Miranda-Saavedra D."/>
            <person name="Angiuoli S.V."/>
            <person name="Creasy T."/>
            <person name="Amedeo P."/>
            <person name="Haas B."/>
            <person name="El-Sayed N.M."/>
            <person name="Wortman J.R."/>
            <person name="Feldblyum T."/>
            <person name="Tallon L."/>
            <person name="Schatz M."/>
            <person name="Shumway M."/>
            <person name="Koo H."/>
            <person name="Salzberg S.L."/>
            <person name="Schobel S."/>
            <person name="Pertea M."/>
            <person name="Pop M."/>
            <person name="White O."/>
            <person name="Barton G.J."/>
            <person name="Carlow C.K."/>
            <person name="Crawford M.J."/>
            <person name="Daub J."/>
            <person name="Dimmic M.W."/>
            <person name="Estes C.F."/>
            <person name="Foster J.M."/>
            <person name="Ganatra M."/>
            <person name="Gregory W.F."/>
            <person name="Johnson N.M."/>
            <person name="Jin J."/>
            <person name="Komuniecki R."/>
            <person name="Korf I."/>
            <person name="Kumar S."/>
            <person name="Laney S."/>
            <person name="Li B.W."/>
            <person name="Li W."/>
            <person name="Lindblom T.H."/>
            <person name="Lustigman S."/>
            <person name="Ma D."/>
            <person name="Maina C.V."/>
            <person name="Martin D.M."/>
            <person name="McCarter J.P."/>
            <person name="McReynolds L."/>
            <person name="Mitreva M."/>
            <person name="Nutman T.B."/>
            <person name="Parkinson J."/>
            <person name="Peregrin-Alvarez J.M."/>
            <person name="Poole C."/>
            <person name="Ren Q."/>
            <person name="Saunders L."/>
            <person name="Sluder A.E."/>
            <person name="Smith K."/>
            <person name="Stanke M."/>
            <person name="Unnasch T.R."/>
            <person name="Ware J."/>
            <person name="Wei A.D."/>
            <person name="Weil G."/>
            <person name="Williams D.J."/>
            <person name="Zhang Y."/>
            <person name="Williams S.A."/>
            <person name="Fraser-Liggett C."/>
            <person name="Slatko B."/>
            <person name="Blaxter M.L."/>
            <person name="Scott A.L."/>
        </authorList>
    </citation>
    <scope>NUCLEOTIDE SEQUENCE</scope>
    <source>
        <strain evidence="1">FR3</strain>
    </source>
</reference>
<evidence type="ECO:0000313" key="1">
    <source>
        <dbReference type="EMBL" id="CDP96204.1"/>
    </source>
</evidence>
<gene>
    <name evidence="1" type="primary">Bm13466</name>
    <name evidence="1" type="ORF">BM_Bm13466</name>
</gene>
<dbReference type="AlphaFoldDB" id="A0A1I9G2J6"/>
<accession>A0A1I9G2J6</accession>